<accession>A0A518GVD7</accession>
<dbReference type="PROSITE" id="PS50110">
    <property type="entry name" value="RESPONSE_REGULATORY"/>
    <property type="match status" value="1"/>
</dbReference>
<protein>
    <recommendedName>
        <fullName evidence="2">histidine kinase</fullName>
        <ecNumber evidence="2">2.7.13.3</ecNumber>
    </recommendedName>
</protein>
<evidence type="ECO:0000313" key="11">
    <source>
        <dbReference type="Proteomes" id="UP000317835"/>
    </source>
</evidence>
<dbReference type="CDD" id="cd00082">
    <property type="entry name" value="HisKA"/>
    <property type="match status" value="1"/>
</dbReference>
<dbReference type="OrthoDB" id="9813394at2"/>
<keyword evidence="5 10" id="KW-0418">Kinase</keyword>
<dbReference type="KEGG" id="tpla:ElP_03890"/>
<dbReference type="FunFam" id="3.30.565.10:FF:000006">
    <property type="entry name" value="Sensor histidine kinase WalK"/>
    <property type="match status" value="1"/>
</dbReference>
<dbReference type="PRINTS" id="PR00344">
    <property type="entry name" value="BCTRLSENSOR"/>
</dbReference>
<dbReference type="PANTHER" id="PTHR43547:SF2">
    <property type="entry name" value="HYBRID SIGNAL TRANSDUCTION HISTIDINE KINASE C"/>
    <property type="match status" value="1"/>
</dbReference>
<dbReference type="InterPro" id="IPR001789">
    <property type="entry name" value="Sig_transdc_resp-reg_receiver"/>
</dbReference>
<organism evidence="10 11">
    <name type="scientific">Tautonia plasticadhaerens</name>
    <dbReference type="NCBI Taxonomy" id="2527974"/>
    <lineage>
        <taxon>Bacteria</taxon>
        <taxon>Pseudomonadati</taxon>
        <taxon>Planctomycetota</taxon>
        <taxon>Planctomycetia</taxon>
        <taxon>Isosphaerales</taxon>
        <taxon>Isosphaeraceae</taxon>
        <taxon>Tautonia</taxon>
    </lineage>
</organism>
<sequence>MEGTPAPLDKARQPMPATTEMIRGRSYTAVGEAIARDAESIIEAWADRARAQGHGRPGSHRAELRDHLPSFLRCLGDELATPGPPDEDGPRRRASEHGRFRWQVGWDLASVVVDYQLLQVVLLEHLRSTLGRDPSADEVIALGVHLDDAVSAAVVAFVEHQEGQLDQAHRRLNEFLGVLGHELRNPLGTISVALQLARMGGPADEDLADALEVIGRSVGTMSRLMDDMLDVARITRGDLELRPDRVRLADVVSAAVEATRPIVEERRHTLTVSGPPPELTVEADPTRLQQVIVNLLTNAAKYTPPGGAIELLSDRDGASAVVRVRDTGAGIAPEFLPQLFELFSQAPEHNGKGLGIGLALVRSLVEQHGGTISAQSDGPGSGSTFVVRLPLADPIAGDGGRAPAPPAPGIGATPRRILIVDDERDAARILSTLLEQDGHAVRVALDGASALVEAADVAPDLVLLDLALPDLDGSEVARRLRDGRADGASGPMIVALTGYGPGQRPGDDPATEGDGFDLFLTKPVGPDALARVFALLDHQAGDDSRR</sequence>
<dbReference type="SUPFAM" id="SSF47384">
    <property type="entry name" value="Homodimeric domain of signal transducing histidine kinase"/>
    <property type="match status" value="1"/>
</dbReference>
<dbReference type="SUPFAM" id="SSF52172">
    <property type="entry name" value="CheY-like"/>
    <property type="match status" value="1"/>
</dbReference>
<evidence type="ECO:0000259" key="9">
    <source>
        <dbReference type="PROSITE" id="PS50110"/>
    </source>
</evidence>
<keyword evidence="3 6" id="KW-0597">Phosphoprotein</keyword>
<dbReference type="Gene3D" id="1.10.287.130">
    <property type="match status" value="1"/>
</dbReference>
<dbReference type="EMBL" id="CP036426">
    <property type="protein sequence ID" value="QDV32555.1"/>
    <property type="molecule type" value="Genomic_DNA"/>
</dbReference>
<dbReference type="PANTHER" id="PTHR43547">
    <property type="entry name" value="TWO-COMPONENT HISTIDINE KINASE"/>
    <property type="match status" value="1"/>
</dbReference>
<dbReference type="SUPFAM" id="SSF55874">
    <property type="entry name" value="ATPase domain of HSP90 chaperone/DNA topoisomerase II/histidine kinase"/>
    <property type="match status" value="1"/>
</dbReference>
<evidence type="ECO:0000256" key="7">
    <source>
        <dbReference type="SAM" id="MobiDB-lite"/>
    </source>
</evidence>
<dbReference type="Gene3D" id="3.40.50.2300">
    <property type="match status" value="1"/>
</dbReference>
<dbReference type="Gene3D" id="3.30.565.10">
    <property type="entry name" value="Histidine kinase-like ATPase, C-terminal domain"/>
    <property type="match status" value="1"/>
</dbReference>
<feature type="domain" description="Histidine kinase" evidence="8">
    <location>
        <begin position="178"/>
        <end position="393"/>
    </location>
</feature>
<feature type="domain" description="Response regulatory" evidence="9">
    <location>
        <begin position="416"/>
        <end position="537"/>
    </location>
</feature>
<evidence type="ECO:0000256" key="2">
    <source>
        <dbReference type="ARBA" id="ARBA00012438"/>
    </source>
</evidence>
<dbReference type="AlphaFoldDB" id="A0A518GVD7"/>
<dbReference type="PROSITE" id="PS50109">
    <property type="entry name" value="HIS_KIN"/>
    <property type="match status" value="1"/>
</dbReference>
<evidence type="ECO:0000256" key="1">
    <source>
        <dbReference type="ARBA" id="ARBA00000085"/>
    </source>
</evidence>
<dbReference type="InterPro" id="IPR011006">
    <property type="entry name" value="CheY-like_superfamily"/>
</dbReference>
<keyword evidence="11" id="KW-1185">Reference proteome</keyword>
<reference evidence="10 11" key="1">
    <citation type="submission" date="2019-02" db="EMBL/GenBank/DDBJ databases">
        <title>Deep-cultivation of Planctomycetes and their phenomic and genomic characterization uncovers novel biology.</title>
        <authorList>
            <person name="Wiegand S."/>
            <person name="Jogler M."/>
            <person name="Boedeker C."/>
            <person name="Pinto D."/>
            <person name="Vollmers J."/>
            <person name="Rivas-Marin E."/>
            <person name="Kohn T."/>
            <person name="Peeters S.H."/>
            <person name="Heuer A."/>
            <person name="Rast P."/>
            <person name="Oberbeckmann S."/>
            <person name="Bunk B."/>
            <person name="Jeske O."/>
            <person name="Meyerdierks A."/>
            <person name="Storesund J.E."/>
            <person name="Kallscheuer N."/>
            <person name="Luecker S."/>
            <person name="Lage O.M."/>
            <person name="Pohl T."/>
            <person name="Merkel B.J."/>
            <person name="Hornburger P."/>
            <person name="Mueller R.-W."/>
            <person name="Bruemmer F."/>
            <person name="Labrenz M."/>
            <person name="Spormann A.M."/>
            <person name="Op den Camp H."/>
            <person name="Overmann J."/>
            <person name="Amann R."/>
            <person name="Jetten M.S.M."/>
            <person name="Mascher T."/>
            <person name="Medema M.H."/>
            <person name="Devos D.P."/>
            <person name="Kaster A.-K."/>
            <person name="Ovreas L."/>
            <person name="Rohde M."/>
            <person name="Galperin M.Y."/>
            <person name="Jogler C."/>
        </authorList>
    </citation>
    <scope>NUCLEOTIDE SEQUENCE [LARGE SCALE GENOMIC DNA]</scope>
    <source>
        <strain evidence="10 11">ElP</strain>
    </source>
</reference>
<keyword evidence="4 10" id="KW-0808">Transferase</keyword>
<dbReference type="GO" id="GO:0000155">
    <property type="term" value="F:phosphorelay sensor kinase activity"/>
    <property type="evidence" value="ECO:0007669"/>
    <property type="project" value="InterPro"/>
</dbReference>
<dbReference type="InterPro" id="IPR003594">
    <property type="entry name" value="HATPase_dom"/>
</dbReference>
<name>A0A518GVD7_9BACT</name>
<dbReference type="Proteomes" id="UP000317835">
    <property type="component" value="Chromosome"/>
</dbReference>
<proteinExistence type="predicted"/>
<comment type="catalytic activity">
    <reaction evidence="1">
        <text>ATP + protein L-histidine = ADP + protein N-phospho-L-histidine.</text>
        <dbReference type="EC" id="2.7.13.3"/>
    </reaction>
</comment>
<evidence type="ECO:0000256" key="4">
    <source>
        <dbReference type="ARBA" id="ARBA00022679"/>
    </source>
</evidence>
<dbReference type="Pfam" id="PF00512">
    <property type="entry name" value="HisKA"/>
    <property type="match status" value="1"/>
</dbReference>
<dbReference type="InterPro" id="IPR004358">
    <property type="entry name" value="Sig_transdc_His_kin-like_C"/>
</dbReference>
<dbReference type="Pfam" id="PF00072">
    <property type="entry name" value="Response_reg"/>
    <property type="match status" value="1"/>
</dbReference>
<gene>
    <name evidence="10" type="primary">tmoS_1</name>
    <name evidence="10" type="ORF">ElP_03890</name>
</gene>
<dbReference type="SMART" id="SM00448">
    <property type="entry name" value="REC"/>
    <property type="match status" value="1"/>
</dbReference>
<dbReference type="InterPro" id="IPR025751">
    <property type="entry name" value="RsbRD_N_dom"/>
</dbReference>
<evidence type="ECO:0000256" key="5">
    <source>
        <dbReference type="ARBA" id="ARBA00022777"/>
    </source>
</evidence>
<feature type="region of interest" description="Disordered" evidence="7">
    <location>
        <begin position="75"/>
        <end position="94"/>
    </location>
</feature>
<evidence type="ECO:0000256" key="3">
    <source>
        <dbReference type="ARBA" id="ARBA00022553"/>
    </source>
</evidence>
<dbReference type="InterPro" id="IPR005467">
    <property type="entry name" value="His_kinase_dom"/>
</dbReference>
<dbReference type="SMART" id="SM00387">
    <property type="entry name" value="HATPase_c"/>
    <property type="match status" value="1"/>
</dbReference>
<evidence type="ECO:0000259" key="8">
    <source>
        <dbReference type="PROSITE" id="PS50109"/>
    </source>
</evidence>
<dbReference type="SMART" id="SM00388">
    <property type="entry name" value="HisKA"/>
    <property type="match status" value="1"/>
</dbReference>
<dbReference type="Pfam" id="PF14361">
    <property type="entry name" value="RsbRD_N"/>
    <property type="match status" value="1"/>
</dbReference>
<dbReference type="InterPro" id="IPR003661">
    <property type="entry name" value="HisK_dim/P_dom"/>
</dbReference>
<evidence type="ECO:0000313" key="10">
    <source>
        <dbReference type="EMBL" id="QDV32555.1"/>
    </source>
</evidence>
<feature type="modified residue" description="4-aspartylphosphate" evidence="6">
    <location>
        <position position="465"/>
    </location>
</feature>
<evidence type="ECO:0000256" key="6">
    <source>
        <dbReference type="PROSITE-ProRule" id="PRU00169"/>
    </source>
</evidence>
<dbReference type="InterPro" id="IPR036890">
    <property type="entry name" value="HATPase_C_sf"/>
</dbReference>
<dbReference type="EC" id="2.7.13.3" evidence="2"/>
<dbReference type="InterPro" id="IPR036097">
    <property type="entry name" value="HisK_dim/P_sf"/>
</dbReference>
<dbReference type="Pfam" id="PF02518">
    <property type="entry name" value="HATPase_c"/>
    <property type="match status" value="1"/>
</dbReference>